<protein>
    <recommendedName>
        <fullName evidence="1">AMP-binding enzyme C-terminal domain-containing protein</fullName>
    </recommendedName>
</protein>
<dbReference type="EMBL" id="BARS01014137">
    <property type="protein sequence ID" value="GAF90410.1"/>
    <property type="molecule type" value="Genomic_DNA"/>
</dbReference>
<sequence>LTSDAEPTEELRKELKLHVRKEIGALAVPDDVHFTAALPKTRSGKIMRRLLRDIAAGRETVGDTTTLEDYSVLAQLRQEE</sequence>
<dbReference type="GO" id="GO:0005829">
    <property type="term" value="C:cytosol"/>
    <property type="evidence" value="ECO:0007669"/>
    <property type="project" value="TreeGrafter"/>
</dbReference>
<gene>
    <name evidence="2" type="ORF">S01H1_24060</name>
</gene>
<evidence type="ECO:0000313" key="2">
    <source>
        <dbReference type="EMBL" id="GAF90410.1"/>
    </source>
</evidence>
<dbReference type="Pfam" id="PF13193">
    <property type="entry name" value="AMP-binding_C"/>
    <property type="match status" value="1"/>
</dbReference>
<feature type="non-terminal residue" evidence="2">
    <location>
        <position position="1"/>
    </location>
</feature>
<comment type="caution">
    <text evidence="2">The sequence shown here is derived from an EMBL/GenBank/DDBJ whole genome shotgun (WGS) entry which is preliminary data.</text>
</comment>
<dbReference type="SUPFAM" id="SSF56801">
    <property type="entry name" value="Acetyl-CoA synthetase-like"/>
    <property type="match status" value="1"/>
</dbReference>
<reference evidence="2" key="1">
    <citation type="journal article" date="2014" name="Front. Microbiol.">
        <title>High frequency of phylogenetically diverse reductive dehalogenase-homologous genes in deep subseafloor sedimentary metagenomes.</title>
        <authorList>
            <person name="Kawai M."/>
            <person name="Futagami T."/>
            <person name="Toyoda A."/>
            <person name="Takaki Y."/>
            <person name="Nishi S."/>
            <person name="Hori S."/>
            <person name="Arai W."/>
            <person name="Tsubouchi T."/>
            <person name="Morono Y."/>
            <person name="Uchiyama I."/>
            <person name="Ito T."/>
            <person name="Fujiyama A."/>
            <person name="Inagaki F."/>
            <person name="Takami H."/>
        </authorList>
    </citation>
    <scope>NUCLEOTIDE SEQUENCE</scope>
    <source>
        <strain evidence="2">Expedition CK06-06</strain>
    </source>
</reference>
<proteinExistence type="predicted"/>
<name>X0UPJ9_9ZZZZ</name>
<organism evidence="2">
    <name type="scientific">marine sediment metagenome</name>
    <dbReference type="NCBI Taxonomy" id="412755"/>
    <lineage>
        <taxon>unclassified sequences</taxon>
        <taxon>metagenomes</taxon>
        <taxon>ecological metagenomes</taxon>
    </lineage>
</organism>
<evidence type="ECO:0000259" key="1">
    <source>
        <dbReference type="Pfam" id="PF13193"/>
    </source>
</evidence>
<dbReference type="PANTHER" id="PTHR24095">
    <property type="entry name" value="ACETYL-COENZYME A SYNTHETASE"/>
    <property type="match status" value="1"/>
</dbReference>
<dbReference type="AlphaFoldDB" id="X0UPJ9"/>
<dbReference type="InterPro" id="IPR025110">
    <property type="entry name" value="AMP-bd_C"/>
</dbReference>
<accession>X0UPJ9</accession>
<dbReference type="GO" id="GO:0003987">
    <property type="term" value="F:acetate-CoA ligase activity"/>
    <property type="evidence" value="ECO:0007669"/>
    <property type="project" value="TreeGrafter"/>
</dbReference>
<dbReference type="PANTHER" id="PTHR24095:SF14">
    <property type="entry name" value="ACETYL-COENZYME A SYNTHETASE 1"/>
    <property type="match status" value="1"/>
</dbReference>
<dbReference type="GO" id="GO:0006085">
    <property type="term" value="P:acetyl-CoA biosynthetic process"/>
    <property type="evidence" value="ECO:0007669"/>
    <property type="project" value="TreeGrafter"/>
</dbReference>
<dbReference type="InterPro" id="IPR045851">
    <property type="entry name" value="AMP-bd_C_sf"/>
</dbReference>
<feature type="domain" description="AMP-binding enzyme C-terminal" evidence="1">
    <location>
        <begin position="8"/>
        <end position="45"/>
    </location>
</feature>
<dbReference type="Gene3D" id="3.30.300.30">
    <property type="match status" value="1"/>
</dbReference>